<evidence type="ECO:0000259" key="8">
    <source>
        <dbReference type="Pfam" id="PF23247"/>
    </source>
</evidence>
<dbReference type="AlphaFoldDB" id="A0AA38YK81"/>
<dbReference type="PRINTS" id="PR00364">
    <property type="entry name" value="DISEASERSIST"/>
</dbReference>
<evidence type="ECO:0000256" key="6">
    <source>
        <dbReference type="ARBA" id="ARBA00022840"/>
    </source>
</evidence>
<evidence type="ECO:0000259" key="9">
    <source>
        <dbReference type="Pfam" id="PF23559"/>
    </source>
</evidence>
<evidence type="ECO:0000256" key="5">
    <source>
        <dbReference type="ARBA" id="ARBA00022821"/>
    </source>
</evidence>
<dbReference type="FunFam" id="3.40.50.300:FF:001091">
    <property type="entry name" value="Probable disease resistance protein At1g61300"/>
    <property type="match status" value="1"/>
</dbReference>
<accession>A0AA38YK81</accession>
<dbReference type="InterPro" id="IPR050905">
    <property type="entry name" value="Plant_NBS-LRR"/>
</dbReference>
<evidence type="ECO:0000259" key="10">
    <source>
        <dbReference type="Pfam" id="PF23598"/>
    </source>
</evidence>
<feature type="domain" description="Disease resistance protein winged helix" evidence="9">
    <location>
        <begin position="410"/>
        <end position="477"/>
    </location>
</feature>
<dbReference type="PANTHER" id="PTHR33463:SF202">
    <property type="entry name" value="NB-ARC DOMAIN-CONTAINING PROTEIN"/>
    <property type="match status" value="1"/>
</dbReference>
<name>A0AA38YK81_VITRO</name>
<feature type="domain" description="NB-ARC" evidence="7">
    <location>
        <begin position="163"/>
        <end position="321"/>
    </location>
</feature>
<dbReference type="Pfam" id="PF23559">
    <property type="entry name" value="WHD_DRP"/>
    <property type="match status" value="1"/>
</dbReference>
<evidence type="ECO:0000256" key="1">
    <source>
        <dbReference type="ARBA" id="ARBA00008894"/>
    </source>
</evidence>
<dbReference type="Proteomes" id="UP001168098">
    <property type="component" value="Unassembled WGS sequence"/>
</dbReference>
<gene>
    <name evidence="11" type="ORF">PVL29_025571</name>
</gene>
<dbReference type="SUPFAM" id="SSF52058">
    <property type="entry name" value="L domain-like"/>
    <property type="match status" value="1"/>
</dbReference>
<comment type="similarity">
    <text evidence="1">Belongs to the disease resistance NB-LRR family.</text>
</comment>
<dbReference type="InterPro" id="IPR032675">
    <property type="entry name" value="LRR_dom_sf"/>
</dbReference>
<dbReference type="InterPro" id="IPR002182">
    <property type="entry name" value="NB-ARC"/>
</dbReference>
<dbReference type="InterPro" id="IPR027417">
    <property type="entry name" value="P-loop_NTPase"/>
</dbReference>
<dbReference type="FunFam" id="1.10.10.10:FF:000322">
    <property type="entry name" value="Probable disease resistance protein At1g63360"/>
    <property type="match status" value="1"/>
</dbReference>
<dbReference type="Gene3D" id="3.40.50.300">
    <property type="entry name" value="P-loop containing nucleotide triphosphate hydrolases"/>
    <property type="match status" value="1"/>
</dbReference>
<sequence>MEFVASVLGSVVAEACRHLCGFPCSKFSNPLKFKSNVNHLEKEIQHLTDLRSEVENEFYFESVSTTRVSEWLTAVGGVESKVSSTTADLSANKEKCYGGFVNCCLRGGEVAKALKEVRRLQADGNSIANMVAAHGQSRAVEHIPAQSIEDQPTASQNLAKILLLLEDGVGSIGVWGMGGVGKTTLVKNLNNKLGNSSSTPPFGMVIWVTVSKQLDLMRIQTRIAERLSMGVDKNDSTENVAIKLHRRLKQQNKFLLILDDVWEGIDLDALGVPRPEVHPGCKIILTTRFRDVCREMKTDVEFKMNVLNDAEAWDLFCKSAGKVATLRHIKPLAKAVAKECAGLPLEIIIMGTSMRGKTKVELWNNSLNQLQSSMPYSIKGIEAKVYRPLKWSYDSLQGKDIKHCFLYCALFPEDFSIEISELVQCWWAEGLIDDQKNYDDIHNTGIALVESLKDCCLLEDGDFKDTVKMHDVVRDVALWIASSLEDECKSLVRSGVSLSHISPVELSGSLKRVSFMLNSLKSLPNCVMQCSEVSTLLLQDNPLLRRVPEDFFMGFQALKVLNMSGTHIRRLPLSLLQLGQLHNLLLRDCIYLEELPPLGSLNRLQVLDCNGTGIKELPNEMEQLSNLRVLNLSRTEYLKTIQAGVVSELSGLEILDMTHSNYKWGVKEGQASLEELGCLEQLIFCSIGLDRNTCTASEELVWTTKLKRFQFLMGSTDSMIDKRTKYKERVVIFSDLDLSGERIGGWLTHVDALDLDSCWGLNGMLETLVTNSVGCFSCLKKLTISHSYSSFKPAEGHGAQHDLLPNLEEIHLHFLKHLHSISELVDHLGLRFSKLRVMEVTRCPYLEHLLDCGGVILTLENLEDLKVSSCPEVVDLFKCSSLSNSVADPIVPGLQRIKLTDLPKLKSLSRQRGTWPRLAYVEVIGCESLKKLPLSKRSANALKEIGGELEWWNRLEWDRIDIQSKLQPFFKEQRPY</sequence>
<feature type="domain" description="Disease resistance R13L4/SHOC-2-like LRR" evidence="10">
    <location>
        <begin position="554"/>
        <end position="701"/>
    </location>
</feature>
<organism evidence="11 12">
    <name type="scientific">Vitis rotundifolia</name>
    <name type="common">Muscadine grape</name>
    <dbReference type="NCBI Taxonomy" id="103349"/>
    <lineage>
        <taxon>Eukaryota</taxon>
        <taxon>Viridiplantae</taxon>
        <taxon>Streptophyta</taxon>
        <taxon>Embryophyta</taxon>
        <taxon>Tracheophyta</taxon>
        <taxon>Spermatophyta</taxon>
        <taxon>Magnoliopsida</taxon>
        <taxon>eudicotyledons</taxon>
        <taxon>Gunneridae</taxon>
        <taxon>Pentapetalae</taxon>
        <taxon>rosids</taxon>
        <taxon>Vitales</taxon>
        <taxon>Vitaceae</taxon>
        <taxon>Viteae</taxon>
        <taxon>Vitis</taxon>
    </lineage>
</organism>
<keyword evidence="12" id="KW-1185">Reference proteome</keyword>
<dbReference type="GO" id="GO:0043531">
    <property type="term" value="F:ADP binding"/>
    <property type="evidence" value="ECO:0007669"/>
    <property type="project" value="InterPro"/>
</dbReference>
<dbReference type="InterPro" id="IPR057135">
    <property type="entry name" value="At4g27190-like_LRR"/>
</dbReference>
<dbReference type="Pfam" id="PF23247">
    <property type="entry name" value="LRR_RPS2"/>
    <property type="match status" value="1"/>
</dbReference>
<evidence type="ECO:0000256" key="2">
    <source>
        <dbReference type="ARBA" id="ARBA00022614"/>
    </source>
</evidence>
<proteinExistence type="inferred from homology"/>
<dbReference type="EMBL" id="JARBHA010000019">
    <property type="protein sequence ID" value="KAJ9671985.1"/>
    <property type="molecule type" value="Genomic_DNA"/>
</dbReference>
<dbReference type="Gene3D" id="3.80.10.10">
    <property type="entry name" value="Ribonuclease Inhibitor"/>
    <property type="match status" value="2"/>
</dbReference>
<keyword evidence="5" id="KW-0611">Plant defense</keyword>
<dbReference type="Gene3D" id="1.10.8.430">
    <property type="entry name" value="Helical domain of apoptotic protease-activating factors"/>
    <property type="match status" value="1"/>
</dbReference>
<evidence type="ECO:0000256" key="4">
    <source>
        <dbReference type="ARBA" id="ARBA00022741"/>
    </source>
</evidence>
<protein>
    <recommendedName>
        <fullName evidence="13">Disease resistance protein</fullName>
    </recommendedName>
</protein>
<evidence type="ECO:0000313" key="12">
    <source>
        <dbReference type="Proteomes" id="UP001168098"/>
    </source>
</evidence>
<dbReference type="InterPro" id="IPR036388">
    <property type="entry name" value="WH-like_DNA-bd_sf"/>
</dbReference>
<dbReference type="Gene3D" id="1.10.10.10">
    <property type="entry name" value="Winged helix-like DNA-binding domain superfamily/Winged helix DNA-binding domain"/>
    <property type="match status" value="1"/>
</dbReference>
<dbReference type="InterPro" id="IPR058922">
    <property type="entry name" value="WHD_DRP"/>
</dbReference>
<evidence type="ECO:0000313" key="11">
    <source>
        <dbReference type="EMBL" id="KAJ9671985.1"/>
    </source>
</evidence>
<reference evidence="11 12" key="1">
    <citation type="journal article" date="2023" name="BMC Biotechnol.">
        <title>Vitis rotundifolia cv Carlos genome sequencing.</title>
        <authorList>
            <person name="Huff M."/>
            <person name="Hulse-Kemp A."/>
            <person name="Scheffler B."/>
            <person name="Youngblood R."/>
            <person name="Simpson S."/>
            <person name="Babiker E."/>
            <person name="Staton M."/>
        </authorList>
    </citation>
    <scope>NUCLEOTIDE SEQUENCE [LARGE SCALE GENOMIC DNA]</scope>
    <source>
        <tissue evidence="11">Leaf</tissue>
    </source>
</reference>
<keyword evidence="2" id="KW-0433">Leucine-rich repeat</keyword>
<keyword evidence="3" id="KW-0677">Repeat</keyword>
<dbReference type="Pfam" id="PF00931">
    <property type="entry name" value="NB-ARC"/>
    <property type="match status" value="1"/>
</dbReference>
<evidence type="ECO:0000259" key="7">
    <source>
        <dbReference type="Pfam" id="PF00931"/>
    </source>
</evidence>
<dbReference type="SUPFAM" id="SSF52540">
    <property type="entry name" value="P-loop containing nucleoside triphosphate hydrolases"/>
    <property type="match status" value="1"/>
</dbReference>
<dbReference type="InterPro" id="IPR042197">
    <property type="entry name" value="Apaf_helical"/>
</dbReference>
<evidence type="ECO:0008006" key="13">
    <source>
        <dbReference type="Google" id="ProtNLM"/>
    </source>
</evidence>
<feature type="domain" description="Disease resistance protein At4g27190-like leucine-rich repeats" evidence="8">
    <location>
        <begin position="830"/>
        <end position="932"/>
    </location>
</feature>
<dbReference type="Pfam" id="PF23598">
    <property type="entry name" value="LRR_14"/>
    <property type="match status" value="1"/>
</dbReference>
<dbReference type="GO" id="GO:0006952">
    <property type="term" value="P:defense response"/>
    <property type="evidence" value="ECO:0007669"/>
    <property type="project" value="UniProtKB-KW"/>
</dbReference>
<dbReference type="InterPro" id="IPR055414">
    <property type="entry name" value="LRR_R13L4/SHOC2-like"/>
</dbReference>
<dbReference type="GO" id="GO:0005524">
    <property type="term" value="F:ATP binding"/>
    <property type="evidence" value="ECO:0007669"/>
    <property type="project" value="UniProtKB-KW"/>
</dbReference>
<keyword evidence="4" id="KW-0547">Nucleotide-binding</keyword>
<comment type="caution">
    <text evidence="11">The sequence shown here is derived from an EMBL/GenBank/DDBJ whole genome shotgun (WGS) entry which is preliminary data.</text>
</comment>
<dbReference type="PANTHER" id="PTHR33463">
    <property type="entry name" value="NB-ARC DOMAIN-CONTAINING PROTEIN-RELATED"/>
    <property type="match status" value="1"/>
</dbReference>
<keyword evidence="6" id="KW-0067">ATP-binding</keyword>
<evidence type="ECO:0000256" key="3">
    <source>
        <dbReference type="ARBA" id="ARBA00022737"/>
    </source>
</evidence>